<accession>A0AAD3SXW4</accession>
<dbReference type="InterPro" id="IPR019533">
    <property type="entry name" value="Peptidase_S26"/>
</dbReference>
<evidence type="ECO:0000256" key="2">
    <source>
        <dbReference type="ARBA" id="ARBA00007066"/>
    </source>
</evidence>
<reference evidence="13" key="1">
    <citation type="submission" date="2023-05" db="EMBL/GenBank/DDBJ databases">
        <title>Nepenthes gracilis genome sequencing.</title>
        <authorList>
            <person name="Fukushima K."/>
        </authorList>
    </citation>
    <scope>NUCLEOTIDE SEQUENCE</scope>
    <source>
        <strain evidence="13">SING2019-196</strain>
    </source>
</reference>
<evidence type="ECO:0000256" key="7">
    <source>
        <dbReference type="ARBA" id="ARBA00022801"/>
    </source>
</evidence>
<sequence>MPVRGLSMSPTLNPVPNTFMGFPSDDYVLVEKFCLQKYNFSRGDVIVFSSPSNHKEKLTKRIVALPGDWLRSSHSYDAMKIPEGHCWVEGDNSASSFDSRSFGPIPIGLAHGRVSHILWPPQRIGQVGRIIHPERLSSF</sequence>
<keyword evidence="8" id="KW-1133">Transmembrane helix</keyword>
<comment type="similarity">
    <text evidence="2">Belongs to the peptidase S26 family. IMP2 subfamily.</text>
</comment>
<feature type="domain" description="Peptidase S26" evidence="12">
    <location>
        <begin position="3"/>
        <end position="69"/>
    </location>
</feature>
<dbReference type="AlphaFoldDB" id="A0AAD3SXW4"/>
<feature type="domain" description="Peptidase S26" evidence="12">
    <location>
        <begin position="78"/>
        <end position="119"/>
    </location>
</feature>
<keyword evidence="7" id="KW-0378">Hydrolase</keyword>
<gene>
    <name evidence="13" type="ORF">Nepgr_020782</name>
</gene>
<dbReference type="GO" id="GO:0006627">
    <property type="term" value="P:protein processing involved in protein targeting to mitochondrion"/>
    <property type="evidence" value="ECO:0007669"/>
    <property type="project" value="InterPro"/>
</dbReference>
<dbReference type="Proteomes" id="UP001279734">
    <property type="component" value="Unassembled WGS sequence"/>
</dbReference>
<dbReference type="GO" id="GO:0006465">
    <property type="term" value="P:signal peptide processing"/>
    <property type="evidence" value="ECO:0007669"/>
    <property type="project" value="InterPro"/>
</dbReference>
<keyword evidence="10" id="KW-0472">Membrane</keyword>
<name>A0AAD3SXW4_NEPGR</name>
<keyword evidence="4" id="KW-0645">Protease</keyword>
<evidence type="ECO:0000259" key="12">
    <source>
        <dbReference type="Pfam" id="PF10502"/>
    </source>
</evidence>
<comment type="caution">
    <text evidence="13">The sequence shown here is derived from an EMBL/GenBank/DDBJ whole genome shotgun (WGS) entry which is preliminary data.</text>
</comment>
<evidence type="ECO:0000256" key="3">
    <source>
        <dbReference type="ARBA" id="ARBA00013650"/>
    </source>
</evidence>
<evidence type="ECO:0000256" key="6">
    <source>
        <dbReference type="ARBA" id="ARBA00022792"/>
    </source>
</evidence>
<protein>
    <recommendedName>
        <fullName evidence="3">Mitochondrial inner membrane protease subunit 2</fullName>
    </recommendedName>
</protein>
<dbReference type="PANTHER" id="PTHR46041">
    <property type="entry name" value="MITOCHONDRIAL INNER MEMBRANE PROTEASE SUBUNIT 2"/>
    <property type="match status" value="1"/>
</dbReference>
<keyword evidence="5" id="KW-0812">Transmembrane</keyword>
<keyword evidence="9" id="KW-0496">Mitochondrion</keyword>
<feature type="active site" evidence="11">
    <location>
        <position position="7"/>
    </location>
</feature>
<evidence type="ECO:0000313" key="14">
    <source>
        <dbReference type="Proteomes" id="UP001279734"/>
    </source>
</evidence>
<comment type="subcellular location">
    <subcellularLocation>
        <location evidence="1">Mitochondrion inner membrane</location>
        <topology evidence="1">Single-pass membrane protein</topology>
    </subcellularLocation>
</comment>
<evidence type="ECO:0000256" key="1">
    <source>
        <dbReference type="ARBA" id="ARBA00004434"/>
    </source>
</evidence>
<organism evidence="13 14">
    <name type="scientific">Nepenthes gracilis</name>
    <name type="common">Slender pitcher plant</name>
    <dbReference type="NCBI Taxonomy" id="150966"/>
    <lineage>
        <taxon>Eukaryota</taxon>
        <taxon>Viridiplantae</taxon>
        <taxon>Streptophyta</taxon>
        <taxon>Embryophyta</taxon>
        <taxon>Tracheophyta</taxon>
        <taxon>Spermatophyta</taxon>
        <taxon>Magnoliopsida</taxon>
        <taxon>eudicotyledons</taxon>
        <taxon>Gunneridae</taxon>
        <taxon>Pentapetalae</taxon>
        <taxon>Caryophyllales</taxon>
        <taxon>Nepenthaceae</taxon>
        <taxon>Nepenthes</taxon>
    </lineage>
</organism>
<keyword evidence="6" id="KW-0999">Mitochondrion inner membrane</keyword>
<evidence type="ECO:0000256" key="5">
    <source>
        <dbReference type="ARBA" id="ARBA00022692"/>
    </source>
</evidence>
<dbReference type="InterPro" id="IPR037730">
    <property type="entry name" value="IMP2"/>
</dbReference>
<evidence type="ECO:0000256" key="8">
    <source>
        <dbReference type="ARBA" id="ARBA00022989"/>
    </source>
</evidence>
<dbReference type="PRINTS" id="PR00727">
    <property type="entry name" value="LEADERPTASE"/>
</dbReference>
<evidence type="ECO:0000256" key="4">
    <source>
        <dbReference type="ARBA" id="ARBA00022670"/>
    </source>
</evidence>
<evidence type="ECO:0000256" key="9">
    <source>
        <dbReference type="ARBA" id="ARBA00023128"/>
    </source>
</evidence>
<dbReference type="EMBL" id="BSYO01000020">
    <property type="protein sequence ID" value="GMH18941.1"/>
    <property type="molecule type" value="Genomic_DNA"/>
</dbReference>
<feature type="active site" evidence="11">
    <location>
        <position position="60"/>
    </location>
</feature>
<keyword evidence="14" id="KW-1185">Reference proteome</keyword>
<dbReference type="GO" id="GO:0004252">
    <property type="term" value="F:serine-type endopeptidase activity"/>
    <property type="evidence" value="ECO:0007669"/>
    <property type="project" value="InterPro"/>
</dbReference>
<dbReference type="FunFam" id="2.10.109.10:FF:000005">
    <property type="entry name" value="Mitochondrial inner membrane protease subunit"/>
    <property type="match status" value="1"/>
</dbReference>
<evidence type="ECO:0000256" key="11">
    <source>
        <dbReference type="PIRSR" id="PIRSR600223-1"/>
    </source>
</evidence>
<proteinExistence type="inferred from homology"/>
<evidence type="ECO:0000256" key="10">
    <source>
        <dbReference type="ARBA" id="ARBA00023136"/>
    </source>
</evidence>
<dbReference type="GO" id="GO:0042720">
    <property type="term" value="C:mitochondrial inner membrane peptidase complex"/>
    <property type="evidence" value="ECO:0007669"/>
    <property type="project" value="InterPro"/>
</dbReference>
<dbReference type="InterPro" id="IPR000223">
    <property type="entry name" value="Pept_S26A_signal_pept_1"/>
</dbReference>
<dbReference type="Gene3D" id="2.10.109.10">
    <property type="entry name" value="Umud Fragment, subunit A"/>
    <property type="match status" value="1"/>
</dbReference>
<dbReference type="CDD" id="cd06530">
    <property type="entry name" value="S26_SPase_I"/>
    <property type="match status" value="1"/>
</dbReference>
<dbReference type="InterPro" id="IPR036286">
    <property type="entry name" value="LexA/Signal_pep-like_sf"/>
</dbReference>
<dbReference type="PANTHER" id="PTHR46041:SF2">
    <property type="entry name" value="MITOCHONDRIAL INNER MEMBRANE PROTEASE SUBUNIT 2"/>
    <property type="match status" value="1"/>
</dbReference>
<dbReference type="SUPFAM" id="SSF51306">
    <property type="entry name" value="LexA/Signal peptidase"/>
    <property type="match status" value="1"/>
</dbReference>
<evidence type="ECO:0000313" key="13">
    <source>
        <dbReference type="EMBL" id="GMH18941.1"/>
    </source>
</evidence>
<dbReference type="Pfam" id="PF10502">
    <property type="entry name" value="Peptidase_S26"/>
    <property type="match status" value="2"/>
</dbReference>